<name>A0ABS4GFZ9_9FIRM</name>
<keyword evidence="3 6" id="KW-0812">Transmembrane</keyword>
<keyword evidence="5 6" id="KW-0472">Membrane</keyword>
<comment type="similarity">
    <text evidence="2 6">Belongs to the GDT1 family.</text>
</comment>
<dbReference type="Proteomes" id="UP001519342">
    <property type="component" value="Unassembled WGS sequence"/>
</dbReference>
<feature type="transmembrane region" description="Helical" evidence="6">
    <location>
        <begin position="202"/>
        <end position="222"/>
    </location>
</feature>
<organism evidence="7 8">
    <name type="scientific">Sedimentibacter acidaminivorans</name>
    <dbReference type="NCBI Taxonomy" id="913099"/>
    <lineage>
        <taxon>Bacteria</taxon>
        <taxon>Bacillati</taxon>
        <taxon>Bacillota</taxon>
        <taxon>Tissierellia</taxon>
        <taxon>Sedimentibacter</taxon>
    </lineage>
</organism>
<evidence type="ECO:0000256" key="5">
    <source>
        <dbReference type="ARBA" id="ARBA00023136"/>
    </source>
</evidence>
<keyword evidence="8" id="KW-1185">Reference proteome</keyword>
<feature type="transmembrane region" description="Helical" evidence="6">
    <location>
        <begin position="171"/>
        <end position="190"/>
    </location>
</feature>
<evidence type="ECO:0000256" key="2">
    <source>
        <dbReference type="ARBA" id="ARBA00009190"/>
    </source>
</evidence>
<evidence type="ECO:0000256" key="4">
    <source>
        <dbReference type="ARBA" id="ARBA00022989"/>
    </source>
</evidence>
<evidence type="ECO:0000256" key="1">
    <source>
        <dbReference type="ARBA" id="ARBA00004141"/>
    </source>
</evidence>
<evidence type="ECO:0000313" key="8">
    <source>
        <dbReference type="Proteomes" id="UP001519342"/>
    </source>
</evidence>
<proteinExistence type="inferred from homology"/>
<feature type="transmembrane region" description="Helical" evidence="6">
    <location>
        <begin position="72"/>
        <end position="91"/>
    </location>
</feature>
<evidence type="ECO:0000256" key="6">
    <source>
        <dbReference type="RuleBase" id="RU365102"/>
    </source>
</evidence>
<feature type="transmembrane region" description="Helical" evidence="6">
    <location>
        <begin position="44"/>
        <end position="66"/>
    </location>
</feature>
<comment type="subcellular location">
    <subcellularLocation>
        <location evidence="1 6">Membrane</location>
        <topology evidence="1 6">Multi-pass membrane protein</topology>
    </subcellularLocation>
</comment>
<comment type="caution">
    <text evidence="7">The sequence shown here is derived from an EMBL/GenBank/DDBJ whole genome shotgun (WGS) entry which is preliminary data.</text>
</comment>
<evidence type="ECO:0000256" key="3">
    <source>
        <dbReference type="ARBA" id="ARBA00022692"/>
    </source>
</evidence>
<dbReference type="PANTHER" id="PTHR12608:SF1">
    <property type="entry name" value="TRANSMEMBRANE PROTEIN 165"/>
    <property type="match status" value="1"/>
</dbReference>
<dbReference type="PANTHER" id="PTHR12608">
    <property type="entry name" value="TRANSMEMBRANE PROTEIN HTP-1 RELATED"/>
    <property type="match status" value="1"/>
</dbReference>
<dbReference type="Pfam" id="PF01169">
    <property type="entry name" value="GDT1"/>
    <property type="match status" value="2"/>
</dbReference>
<evidence type="ECO:0000313" key="7">
    <source>
        <dbReference type="EMBL" id="MBP1926606.1"/>
    </source>
</evidence>
<dbReference type="EMBL" id="JAGGKS010000007">
    <property type="protein sequence ID" value="MBP1926606.1"/>
    <property type="molecule type" value="Genomic_DNA"/>
</dbReference>
<accession>A0ABS4GFZ9</accession>
<sequence length="225" mass="24615">MGTWGEEMIYEFIKTFLLIFVAEMGDKTQILLMTCAARYSIVQVLLGIVVGVALNHGLAIVIGTYISNIINFNLLQVFAGVIFIVFGLLALEDDTDEDKKTTTLKCGPIIAVAITFFVGELGDKTQLTAMTIAMESEYPFFVLMGSIAGMIFVGCVGIIIGTALTKRIPSYIIKIISGLVFILFGLVKLFNTSNILIGNELYQGILIIVLGFISFFLIANLMNNR</sequence>
<reference evidence="7 8" key="1">
    <citation type="submission" date="2021-03" db="EMBL/GenBank/DDBJ databases">
        <title>Genomic Encyclopedia of Type Strains, Phase IV (KMG-IV): sequencing the most valuable type-strain genomes for metagenomic binning, comparative biology and taxonomic classification.</title>
        <authorList>
            <person name="Goeker M."/>
        </authorList>
    </citation>
    <scope>NUCLEOTIDE SEQUENCE [LARGE SCALE GENOMIC DNA]</scope>
    <source>
        <strain evidence="7 8">DSM 24004</strain>
    </source>
</reference>
<dbReference type="RefSeq" id="WP_209512333.1">
    <property type="nucleotide sequence ID" value="NZ_JAGGKS010000007.1"/>
</dbReference>
<keyword evidence="4 6" id="KW-1133">Transmembrane helix</keyword>
<feature type="transmembrane region" description="Helical" evidence="6">
    <location>
        <begin position="141"/>
        <end position="164"/>
    </location>
</feature>
<dbReference type="InterPro" id="IPR001727">
    <property type="entry name" value="GDT1-like"/>
</dbReference>
<protein>
    <recommendedName>
        <fullName evidence="6">GDT1 family protein</fullName>
    </recommendedName>
</protein>
<gene>
    <name evidence="7" type="ORF">J2Z76_002475</name>
</gene>